<proteinExistence type="inferred from homology"/>
<evidence type="ECO:0000256" key="3">
    <source>
        <dbReference type="HAMAP-Rule" id="MF_02071"/>
    </source>
</evidence>
<name>A0A380TN82_9PAST</name>
<feature type="signal peptide" evidence="5">
    <location>
        <begin position="1"/>
        <end position="23"/>
    </location>
</feature>
<comment type="function">
    <text evidence="3">Lytic transglycosylase with a strong preference for naked glycan strands that lack stem peptides.</text>
</comment>
<dbReference type="InterPro" id="IPR009009">
    <property type="entry name" value="RlpA-like_DPBB"/>
</dbReference>
<dbReference type="EMBL" id="UFRQ01000003">
    <property type="protein sequence ID" value="SUT87230.1"/>
    <property type="molecule type" value="Genomic_DNA"/>
</dbReference>
<dbReference type="Gene3D" id="2.40.40.10">
    <property type="entry name" value="RlpA-like domain"/>
    <property type="match status" value="1"/>
</dbReference>
<dbReference type="NCBIfam" id="TIGR00413">
    <property type="entry name" value="rlpA"/>
    <property type="match status" value="1"/>
</dbReference>
<keyword evidence="3" id="KW-1003">Cell membrane</keyword>
<dbReference type="CDD" id="cd22268">
    <property type="entry name" value="DPBB_RlpA-like"/>
    <property type="match status" value="1"/>
</dbReference>
<dbReference type="HAMAP" id="MF_02071">
    <property type="entry name" value="RlpA"/>
    <property type="match status" value="1"/>
</dbReference>
<comment type="subcellular location">
    <subcellularLocation>
        <location evidence="3">Cell membrane</location>
        <topology evidence="3">Lipid-anchor</topology>
    </subcellularLocation>
</comment>
<dbReference type="OrthoDB" id="9779128at2"/>
<dbReference type="SUPFAM" id="SSF50685">
    <property type="entry name" value="Barwin-like endoglucanases"/>
    <property type="match status" value="1"/>
</dbReference>
<protein>
    <recommendedName>
        <fullName evidence="3">Endolytic peptidoglycan transglycosylase RlpA</fullName>
        <ecNumber evidence="3">4.2.2.-</ecNumber>
    </recommendedName>
</protein>
<gene>
    <name evidence="3" type="primary">rlpA</name>
    <name evidence="7" type="ORF">NCTC10801_00095</name>
</gene>
<organism evidence="7 8">
    <name type="scientific">[Actinobacillus] rossii</name>
    <dbReference type="NCBI Taxonomy" id="123820"/>
    <lineage>
        <taxon>Bacteria</taxon>
        <taxon>Pseudomonadati</taxon>
        <taxon>Pseudomonadota</taxon>
        <taxon>Gammaproteobacteria</taxon>
        <taxon>Pasteurellales</taxon>
        <taxon>Pasteurellaceae</taxon>
    </lineage>
</organism>
<keyword evidence="2 3" id="KW-0961">Cell wall biogenesis/degradation</keyword>
<keyword evidence="3" id="KW-0564">Palmitate</keyword>
<dbReference type="GO" id="GO:0008932">
    <property type="term" value="F:lytic endotransglycosylase activity"/>
    <property type="evidence" value="ECO:0007669"/>
    <property type="project" value="UniProtKB-UniRule"/>
</dbReference>
<dbReference type="PROSITE" id="PS51257">
    <property type="entry name" value="PROKAR_LIPOPROTEIN"/>
    <property type="match status" value="1"/>
</dbReference>
<dbReference type="InterPro" id="IPR036908">
    <property type="entry name" value="RlpA-like_sf"/>
</dbReference>
<evidence type="ECO:0000313" key="7">
    <source>
        <dbReference type="EMBL" id="SUT87230.1"/>
    </source>
</evidence>
<comment type="similarity">
    <text evidence="3 4">Belongs to the RlpA family.</text>
</comment>
<keyword evidence="3 7" id="KW-0449">Lipoprotein</keyword>
<dbReference type="GO" id="GO:0000270">
    <property type="term" value="P:peptidoglycan metabolic process"/>
    <property type="evidence" value="ECO:0007669"/>
    <property type="project" value="UniProtKB-UniRule"/>
</dbReference>
<accession>A0A380TN82</accession>
<evidence type="ECO:0000259" key="6">
    <source>
        <dbReference type="Pfam" id="PF03330"/>
    </source>
</evidence>
<dbReference type="Pfam" id="PF03330">
    <property type="entry name" value="DPBB_1"/>
    <property type="match status" value="1"/>
</dbReference>
<sequence length="177" mass="19630">MIKFKIFLTALFAFALSACTSHAEAKRVTNKPVVKHTQTLAKKLGNGIYKVNGRTYTTEPNTNAKHYEKHGKASYYHNKFNGRRTASGEIYRGNLYTAAHRTLPLGSYVLVTNTRNKRKVVVKINDRGPFYGGRIIDLSRAAAADLGMIASGVGNVKVEKLHVAQNNSYLSVNNLEE</sequence>
<feature type="domain" description="RlpA-like protein double-psi beta-barrel" evidence="6">
    <location>
        <begin position="70"/>
        <end position="158"/>
    </location>
</feature>
<dbReference type="PANTHER" id="PTHR34183">
    <property type="entry name" value="ENDOLYTIC PEPTIDOGLYCAN TRANSGLYCOSYLASE RLPA"/>
    <property type="match status" value="1"/>
</dbReference>
<evidence type="ECO:0000313" key="8">
    <source>
        <dbReference type="Proteomes" id="UP000254649"/>
    </source>
</evidence>
<dbReference type="EC" id="4.2.2.-" evidence="3"/>
<dbReference type="GO" id="GO:0009279">
    <property type="term" value="C:cell outer membrane"/>
    <property type="evidence" value="ECO:0007669"/>
    <property type="project" value="TreeGrafter"/>
</dbReference>
<evidence type="ECO:0000256" key="2">
    <source>
        <dbReference type="ARBA" id="ARBA00023316"/>
    </source>
</evidence>
<dbReference type="InterPro" id="IPR012997">
    <property type="entry name" value="RplA"/>
</dbReference>
<evidence type="ECO:0000256" key="5">
    <source>
        <dbReference type="SAM" id="SignalP"/>
    </source>
</evidence>
<keyword evidence="3" id="KW-0472">Membrane</keyword>
<evidence type="ECO:0000256" key="1">
    <source>
        <dbReference type="ARBA" id="ARBA00023239"/>
    </source>
</evidence>
<evidence type="ECO:0000256" key="4">
    <source>
        <dbReference type="RuleBase" id="RU003495"/>
    </source>
</evidence>
<keyword evidence="1 3" id="KW-0456">Lyase</keyword>
<feature type="chain" id="PRO_5017092714" description="Endolytic peptidoglycan transglycosylase RlpA" evidence="5">
    <location>
        <begin position="24"/>
        <end position="177"/>
    </location>
</feature>
<dbReference type="InterPro" id="IPR034718">
    <property type="entry name" value="RlpA"/>
</dbReference>
<reference evidence="7 8" key="1">
    <citation type="submission" date="2018-06" db="EMBL/GenBank/DDBJ databases">
        <authorList>
            <consortium name="Pathogen Informatics"/>
            <person name="Doyle S."/>
        </authorList>
    </citation>
    <scope>NUCLEOTIDE SEQUENCE [LARGE SCALE GENOMIC DNA]</scope>
    <source>
        <strain evidence="7 8">NCTC10801</strain>
    </source>
</reference>
<keyword evidence="5" id="KW-0732">Signal</keyword>
<dbReference type="GO" id="GO:0071555">
    <property type="term" value="P:cell wall organization"/>
    <property type="evidence" value="ECO:0007669"/>
    <property type="project" value="UniProtKB-KW"/>
</dbReference>
<keyword evidence="8" id="KW-1185">Reference proteome</keyword>
<dbReference type="Proteomes" id="UP000254649">
    <property type="component" value="Unassembled WGS sequence"/>
</dbReference>
<dbReference type="GO" id="GO:0005886">
    <property type="term" value="C:plasma membrane"/>
    <property type="evidence" value="ECO:0007669"/>
    <property type="project" value="UniProtKB-SubCell"/>
</dbReference>
<dbReference type="PANTHER" id="PTHR34183:SF1">
    <property type="entry name" value="ENDOLYTIC PEPTIDOGLYCAN TRANSGLYCOSYLASE RLPA"/>
    <property type="match status" value="1"/>
</dbReference>
<dbReference type="AlphaFoldDB" id="A0A380TN82"/>